<evidence type="ECO:0000256" key="2">
    <source>
        <dbReference type="ARBA" id="ARBA00022857"/>
    </source>
</evidence>
<dbReference type="PRINTS" id="PR00081">
    <property type="entry name" value="GDHRDH"/>
</dbReference>
<dbReference type="GO" id="GO:0016491">
    <property type="term" value="F:oxidoreductase activity"/>
    <property type="evidence" value="ECO:0007669"/>
    <property type="project" value="UniProtKB-KW"/>
</dbReference>
<dbReference type="Pfam" id="PF23441">
    <property type="entry name" value="SDR"/>
    <property type="match status" value="1"/>
</dbReference>
<protein>
    <submittedName>
        <fullName evidence="4">Short-chain dehydrogenase/reductase phqE</fullName>
    </submittedName>
</protein>
<evidence type="ECO:0000256" key="3">
    <source>
        <dbReference type="ARBA" id="ARBA00023002"/>
    </source>
</evidence>
<evidence type="ECO:0000313" key="5">
    <source>
        <dbReference type="Proteomes" id="UP000660729"/>
    </source>
</evidence>
<accession>A0A8H6RAG3</accession>
<comment type="similarity">
    <text evidence="1">Belongs to the short-chain dehydrogenases/reductases (SDR) family.</text>
</comment>
<dbReference type="InterPro" id="IPR036291">
    <property type="entry name" value="NAD(P)-bd_dom_sf"/>
</dbReference>
<keyword evidence="2" id="KW-0521">NADP</keyword>
<name>A0A8H6RAG3_9PEZI</name>
<dbReference type="InterPro" id="IPR057571">
    <property type="entry name" value="SDR_PhqE-like"/>
</dbReference>
<dbReference type="Proteomes" id="UP000660729">
    <property type="component" value="Unassembled WGS sequence"/>
</dbReference>
<evidence type="ECO:0000256" key="1">
    <source>
        <dbReference type="ARBA" id="ARBA00006484"/>
    </source>
</evidence>
<dbReference type="PANTHER" id="PTHR43477">
    <property type="entry name" value="DIHYDROANTICAPSIN 7-DEHYDROGENASE"/>
    <property type="match status" value="1"/>
</dbReference>
<dbReference type="PANTHER" id="PTHR43477:SF1">
    <property type="entry name" value="DIHYDROANTICAPSIN 7-DEHYDROGENASE"/>
    <property type="match status" value="1"/>
</dbReference>
<reference evidence="4" key="1">
    <citation type="submission" date="2020-04" db="EMBL/GenBank/DDBJ databases">
        <title>Draft genome resource of the tomato pathogen Pseudocercospora fuligena.</title>
        <authorList>
            <person name="Zaccaron A."/>
        </authorList>
    </citation>
    <scope>NUCLEOTIDE SEQUENCE</scope>
    <source>
        <strain evidence="4">PF001</strain>
    </source>
</reference>
<organism evidence="4 5">
    <name type="scientific">Pseudocercospora fuligena</name>
    <dbReference type="NCBI Taxonomy" id="685502"/>
    <lineage>
        <taxon>Eukaryota</taxon>
        <taxon>Fungi</taxon>
        <taxon>Dikarya</taxon>
        <taxon>Ascomycota</taxon>
        <taxon>Pezizomycotina</taxon>
        <taxon>Dothideomycetes</taxon>
        <taxon>Dothideomycetidae</taxon>
        <taxon>Mycosphaerellales</taxon>
        <taxon>Mycosphaerellaceae</taxon>
        <taxon>Pseudocercospora</taxon>
    </lineage>
</organism>
<proteinExistence type="inferred from homology"/>
<dbReference type="Gene3D" id="3.40.50.720">
    <property type="entry name" value="NAD(P)-binding Rossmann-like Domain"/>
    <property type="match status" value="1"/>
</dbReference>
<dbReference type="AlphaFoldDB" id="A0A8H6RAG3"/>
<dbReference type="InterPro" id="IPR002347">
    <property type="entry name" value="SDR_fam"/>
</dbReference>
<comment type="caution">
    <text evidence="4">The sequence shown here is derived from an EMBL/GenBank/DDBJ whole genome shotgun (WGS) entry which is preliminary data.</text>
</comment>
<keyword evidence="5" id="KW-1185">Reference proteome</keyword>
<dbReference type="SUPFAM" id="SSF51735">
    <property type="entry name" value="NAD(P)-binding Rossmann-fold domains"/>
    <property type="match status" value="1"/>
</dbReference>
<dbReference type="CDD" id="cd05233">
    <property type="entry name" value="SDR_c"/>
    <property type="match status" value="1"/>
</dbReference>
<dbReference type="EMBL" id="JABCIY010000245">
    <property type="protein sequence ID" value="KAF7186902.1"/>
    <property type="molecule type" value="Genomic_DNA"/>
</dbReference>
<gene>
    <name evidence="4" type="ORF">HII31_11862</name>
</gene>
<keyword evidence="3" id="KW-0560">Oxidoreductase</keyword>
<evidence type="ECO:0000313" key="4">
    <source>
        <dbReference type="EMBL" id="KAF7186902.1"/>
    </source>
</evidence>
<sequence length="266" mass="27619">MSLPVKAHPNTLASSRILIVGGTSGIGAAVVSGALANGGNVHISSSNPERIAARIAEFKALYRGNSCTITGTAADLSEEDTLEKNVKHVLDEAIKALGGPIDHLIYTAGDGYEGKPLSDLDPKTYLKGWNVRYLGPLIFAKIICANPGTYLAVDASSSITLTSGGLAHKPIPGVAHFIGWAGAIEALARGLAVDMAPVRVNVVSPGAIYTEMLATLGNAAVQRFGEATLTKRVGAASECAEAYLFCMRSAFFTCEVVKVDGGILYA</sequence>
<dbReference type="InterPro" id="IPR051122">
    <property type="entry name" value="SDR_DHRS6-like"/>
</dbReference>
<dbReference type="OrthoDB" id="294295at2759"/>